<organism evidence="2 3">
    <name type="scientific">Taxus chinensis</name>
    <name type="common">Chinese yew</name>
    <name type="synonym">Taxus wallichiana var. chinensis</name>
    <dbReference type="NCBI Taxonomy" id="29808"/>
    <lineage>
        <taxon>Eukaryota</taxon>
        <taxon>Viridiplantae</taxon>
        <taxon>Streptophyta</taxon>
        <taxon>Embryophyta</taxon>
        <taxon>Tracheophyta</taxon>
        <taxon>Spermatophyta</taxon>
        <taxon>Pinopsida</taxon>
        <taxon>Pinidae</taxon>
        <taxon>Conifers II</taxon>
        <taxon>Cupressales</taxon>
        <taxon>Taxaceae</taxon>
        <taxon>Taxus</taxon>
    </lineage>
</organism>
<dbReference type="Proteomes" id="UP000824469">
    <property type="component" value="Unassembled WGS sequence"/>
</dbReference>
<name>A0AA38L2D9_TAXCH</name>
<feature type="non-terminal residue" evidence="2">
    <location>
        <position position="1"/>
    </location>
</feature>
<evidence type="ECO:0000313" key="3">
    <source>
        <dbReference type="Proteomes" id="UP000824469"/>
    </source>
</evidence>
<proteinExistence type="predicted"/>
<evidence type="ECO:0000313" key="2">
    <source>
        <dbReference type="EMBL" id="KAH9308720.1"/>
    </source>
</evidence>
<dbReference type="EMBL" id="JAHRHJ020000007">
    <property type="protein sequence ID" value="KAH9308720.1"/>
    <property type="molecule type" value="Genomic_DNA"/>
</dbReference>
<reference evidence="2 3" key="1">
    <citation type="journal article" date="2021" name="Nat. Plants">
        <title>The Taxus genome provides insights into paclitaxel biosynthesis.</title>
        <authorList>
            <person name="Xiong X."/>
            <person name="Gou J."/>
            <person name="Liao Q."/>
            <person name="Li Y."/>
            <person name="Zhou Q."/>
            <person name="Bi G."/>
            <person name="Li C."/>
            <person name="Du R."/>
            <person name="Wang X."/>
            <person name="Sun T."/>
            <person name="Guo L."/>
            <person name="Liang H."/>
            <person name="Lu P."/>
            <person name="Wu Y."/>
            <person name="Zhang Z."/>
            <person name="Ro D.K."/>
            <person name="Shang Y."/>
            <person name="Huang S."/>
            <person name="Yan J."/>
        </authorList>
    </citation>
    <scope>NUCLEOTIDE SEQUENCE [LARGE SCALE GENOMIC DNA]</scope>
    <source>
        <strain evidence="2">Ta-2019</strain>
    </source>
</reference>
<comment type="caution">
    <text evidence="2">The sequence shown here is derived from an EMBL/GenBank/DDBJ whole genome shotgun (WGS) entry which is preliminary data.</text>
</comment>
<gene>
    <name evidence="2" type="ORF">KI387_036631</name>
</gene>
<accession>A0AA38L2D9</accession>
<keyword evidence="3" id="KW-1185">Reference proteome</keyword>
<dbReference type="AlphaFoldDB" id="A0AA38L2D9"/>
<feature type="non-terminal residue" evidence="2">
    <location>
        <position position="59"/>
    </location>
</feature>
<evidence type="ECO:0000256" key="1">
    <source>
        <dbReference type="SAM" id="MobiDB-lite"/>
    </source>
</evidence>
<protein>
    <submittedName>
        <fullName evidence="2">Uncharacterized protein</fullName>
    </submittedName>
</protein>
<feature type="region of interest" description="Disordered" evidence="1">
    <location>
        <begin position="18"/>
        <end position="39"/>
    </location>
</feature>
<sequence>QNCGGWAEEWPRGRPLCRPEGWTAGKNAREGTGRGYAGWSREGKAHRVGALGGAWSRRG</sequence>